<protein>
    <submittedName>
        <fullName evidence="5">Pentatricopeptide repeat-containing protein, chloroplastic</fullName>
    </submittedName>
</protein>
<dbReference type="Gene3D" id="1.25.40.10">
    <property type="entry name" value="Tetratricopeptide repeat domain"/>
    <property type="match status" value="4"/>
</dbReference>
<dbReference type="EMBL" id="LSRX01000563">
    <property type="protein sequence ID" value="OLP93958.1"/>
    <property type="molecule type" value="Genomic_DNA"/>
</dbReference>
<feature type="region of interest" description="Disordered" evidence="3">
    <location>
        <begin position="1560"/>
        <end position="1609"/>
    </location>
</feature>
<keyword evidence="1" id="KW-0677">Repeat</keyword>
<dbReference type="OrthoDB" id="414863at2759"/>
<keyword evidence="4" id="KW-0732">Signal</keyword>
<evidence type="ECO:0000313" key="5">
    <source>
        <dbReference type="EMBL" id="OLP93958.1"/>
    </source>
</evidence>
<keyword evidence="6" id="KW-1185">Reference proteome</keyword>
<proteinExistence type="predicted"/>
<feature type="signal peptide" evidence="4">
    <location>
        <begin position="1"/>
        <end position="17"/>
    </location>
</feature>
<feature type="repeat" description="PPR" evidence="2">
    <location>
        <begin position="991"/>
        <end position="1025"/>
    </location>
</feature>
<feature type="repeat" description="PPR" evidence="2">
    <location>
        <begin position="1131"/>
        <end position="1165"/>
    </location>
</feature>
<feature type="repeat" description="PPR" evidence="2">
    <location>
        <begin position="888"/>
        <end position="922"/>
    </location>
</feature>
<feature type="repeat" description="PPR" evidence="2">
    <location>
        <begin position="818"/>
        <end position="852"/>
    </location>
</feature>
<feature type="compositionally biased region" description="Basic and acidic residues" evidence="3">
    <location>
        <begin position="1801"/>
        <end position="1811"/>
    </location>
</feature>
<feature type="region of interest" description="Disordered" evidence="3">
    <location>
        <begin position="1801"/>
        <end position="1832"/>
    </location>
</feature>
<feature type="repeat" description="PPR" evidence="2">
    <location>
        <begin position="783"/>
        <end position="817"/>
    </location>
</feature>
<evidence type="ECO:0000256" key="2">
    <source>
        <dbReference type="PROSITE-ProRule" id="PRU00708"/>
    </source>
</evidence>
<dbReference type="Pfam" id="PF01535">
    <property type="entry name" value="PPR"/>
    <property type="match status" value="2"/>
</dbReference>
<dbReference type="Pfam" id="PF13041">
    <property type="entry name" value="PPR_2"/>
    <property type="match status" value="2"/>
</dbReference>
<name>A0A1Q9DFP8_SYMMI</name>
<feature type="repeat" description="PPR" evidence="2">
    <location>
        <begin position="1026"/>
        <end position="1060"/>
    </location>
</feature>
<reference evidence="5 6" key="1">
    <citation type="submission" date="2016-02" db="EMBL/GenBank/DDBJ databases">
        <title>Genome analysis of coral dinoflagellate symbionts highlights evolutionary adaptations to a symbiotic lifestyle.</title>
        <authorList>
            <person name="Aranda M."/>
            <person name="Li Y."/>
            <person name="Liew Y.J."/>
            <person name="Baumgarten S."/>
            <person name="Simakov O."/>
            <person name="Wilson M."/>
            <person name="Piel J."/>
            <person name="Ashoor H."/>
            <person name="Bougouffa S."/>
            <person name="Bajic V.B."/>
            <person name="Ryu T."/>
            <person name="Ravasi T."/>
            <person name="Bayer T."/>
            <person name="Micklem G."/>
            <person name="Kim H."/>
            <person name="Bhak J."/>
            <person name="Lajeunesse T.C."/>
            <person name="Voolstra C.R."/>
        </authorList>
    </citation>
    <scope>NUCLEOTIDE SEQUENCE [LARGE SCALE GENOMIC DNA]</scope>
    <source>
        <strain evidence="5 6">CCMP2467</strain>
    </source>
</reference>
<dbReference type="PROSITE" id="PS51375">
    <property type="entry name" value="PPR"/>
    <property type="match status" value="6"/>
</dbReference>
<evidence type="ECO:0000256" key="3">
    <source>
        <dbReference type="SAM" id="MobiDB-lite"/>
    </source>
</evidence>
<dbReference type="InterPro" id="IPR029044">
    <property type="entry name" value="Nucleotide-diphossugar_trans"/>
</dbReference>
<dbReference type="InterPro" id="IPR011990">
    <property type="entry name" value="TPR-like_helical_dom_sf"/>
</dbReference>
<feature type="chain" id="PRO_5012254885" evidence="4">
    <location>
        <begin position="18"/>
        <end position="1919"/>
    </location>
</feature>
<dbReference type="InterPro" id="IPR002885">
    <property type="entry name" value="PPR_rpt"/>
</dbReference>
<evidence type="ECO:0000313" key="6">
    <source>
        <dbReference type="Proteomes" id="UP000186817"/>
    </source>
</evidence>
<dbReference type="PANTHER" id="PTHR47447">
    <property type="entry name" value="OS03G0856100 PROTEIN"/>
    <property type="match status" value="1"/>
</dbReference>
<comment type="caution">
    <text evidence="5">The sequence shown here is derived from an EMBL/GenBank/DDBJ whole genome shotgun (WGS) entry which is preliminary data.</text>
</comment>
<evidence type="ECO:0000256" key="1">
    <source>
        <dbReference type="ARBA" id="ARBA00022737"/>
    </source>
</evidence>
<dbReference type="SUPFAM" id="SSF53448">
    <property type="entry name" value="Nucleotide-diphospho-sugar transferases"/>
    <property type="match status" value="1"/>
</dbReference>
<gene>
    <name evidence="5" type="ORF">AK812_SmicGene24065</name>
</gene>
<accession>A0A1Q9DFP8</accession>
<evidence type="ECO:0000256" key="4">
    <source>
        <dbReference type="SAM" id="SignalP"/>
    </source>
</evidence>
<organism evidence="5 6">
    <name type="scientific">Symbiodinium microadriaticum</name>
    <name type="common">Dinoflagellate</name>
    <name type="synonym">Zooxanthella microadriatica</name>
    <dbReference type="NCBI Taxonomy" id="2951"/>
    <lineage>
        <taxon>Eukaryota</taxon>
        <taxon>Sar</taxon>
        <taxon>Alveolata</taxon>
        <taxon>Dinophyceae</taxon>
        <taxon>Suessiales</taxon>
        <taxon>Symbiodiniaceae</taxon>
        <taxon>Symbiodinium</taxon>
    </lineage>
</organism>
<feature type="compositionally biased region" description="Basic and acidic residues" evidence="3">
    <location>
        <begin position="1818"/>
        <end position="1832"/>
    </location>
</feature>
<sequence>MWLQLCLFSRLVVLCGSLEEDIFRVSEEENPREKELSLEIDSWKEKAAAGERLPWHGLRVVAALTTTPRRISQIEPALDSLLAQTWPLDLVYLFVPQVFKRENTTYMMPSWLLSKLADPRLRLIRCEDWGPATHMMEVLQAERDPETAILQVDDDQSYGPHLLETLLHVSGPAPGRAVGAATQHAHLHLSGVVLEGVHGVLFRRKFFDESVFDYTGFSKHCQLHDDLWLSAHLARKAHVREALSSRFGTKPLPFGFGKDALYRGGAGSDNTKNFFLCSASLLQAFPDLWDQKYRVVVAAPLGRGTSESALRRLVGAGAQALYLLGEVAPEHTVTSQRAFRVSGGVHRQLGTFASSFEVTMKSCHASCDLAEALSAALQFEEDPTTLVILSPAAVAGPLDFRSMVQWHVSCTRKAKPSRELCRREDGSISFRRLAAYPADRIQGAIFMPKFSQHFYVHRHAGALRDMDGPWRESPTLRAKLDLIHGQGLEDPVVKAFLAEGERLPRRVVVVLAAPAAALRLAARAGRMPGAQRIVVALRARAGARRCGVGSWAAQPRLRIACMDRKRLFHPLLAVLDLEKLPETQIFLRGFRRKVPPLSDFLQASDLWAGVVIASHASLYGEHGGPIPVTSLGALYRRGFFDERIIEDLHGPCAQEPDLVVASHIALNGVPTEVLGASSSRPPLPTSRSTECWSELIERHPWLWTSLRPRRVILHVALMDDTDDFLLGLTLRYAVSQTRRPDEATLSKPPSVYNKAITASGKTARWQAAIEMLAGMPDKKTMPNIITYNAAMNVCGKCSQWQHVISLFSDLRRSEWMPDNISYGGAISSCARAQQWTRAIRLLADMCTTRVPPNEINLSSAITACEKGGQWQIALVLFASMSEAQMRPDVISYNSIISASEKAGEWQQALSLLASLHNADLCPDLITFCSLISACAKGRQWQYALYLLACLPSSRLYADQIAYSSAISACTGKWDVALHLLDKMRQATIIPNEFSYSSLVSAYEKGGQWQRAVHVLTHMSVEKARANEVTYNSAISACEKAGHWQGALCLLMDMSATKLTPDEISFNSAIGACERSGSWQIALQLLSLLRNCMLLPDQVTYGSAISACEARLRWQVVGQLLLEMSQARVWPNQIIQNSAITCCSRAGKWSAALSLLQQMPEAKLQQDEISFNAGVTACDLGKQYLLAIELISAMAGISWLTAAACAFVPPPLASESGTRVVLLTVGQSNFEDSGEVDTDTQVRHGASIRIEGSRCVVVSRRGRRLPIRLPHFLATIGSGKVGAVLRTSDGRGPTVSILRCSGDSCRPKPHLAAAFYRELEPSTAMIFCSAERLINERLVEENVACLDSCAPHCSPQNWCGQASTREDGALYDLSITRAAGYVDHVARCVLCCIADQLKLSAFWRSLCSMKPSADDEVVCGIVVAVVLRALPKRLVPARSFMSASFHIAQSLIDAWLAAHAATLSATTSADALKSRLQSLVGATCTNAWWDDASERLEGGSPTLPLQRKLAEVLTRGRQGLRSVSPVPPAQGATGGEAWPERGAAWVLAALEDVVGSVASHSARKAATVKDAARPSTAGSRPGTAQRPATGTQGRHQFQPPVRLQEGTAPSKQTERLRLLGIKHFVAAAKADDDLQNCQLVATCLADVAMGLAPHLESDDLMACADHMLFLATCTVDVGGKKAPAPRYARKHLDRAAYKLSRALRSSCQIAWRMRRHRGVPSWKRAQAEGDVRVRDAGFRWQPKAVAEAEETVAEATAALRFARQPPPGRSELRRTIALERLAFENMKISWWDGTAPLKEGRISDAMDSRTEDSNWDSPSSDRVRDQTEVPAVEAKEEPIGSEGYVLNRAEHLLKCLMDGEAGSRQGETELRDEDQSFRTLSRHVQDNRQLAQQATSLPGVCEGLQFDSGLVPPKRIIHRV</sequence>
<dbReference type="Pfam" id="PF13812">
    <property type="entry name" value="PPR_3"/>
    <property type="match status" value="1"/>
</dbReference>
<dbReference type="Proteomes" id="UP000186817">
    <property type="component" value="Unassembled WGS sequence"/>
</dbReference>
<dbReference type="PANTHER" id="PTHR47447:SF17">
    <property type="entry name" value="OS12G0638900 PROTEIN"/>
    <property type="match status" value="1"/>
</dbReference>
<dbReference type="NCBIfam" id="TIGR00756">
    <property type="entry name" value="PPR"/>
    <property type="match status" value="3"/>
</dbReference>
<feature type="compositionally biased region" description="Polar residues" evidence="3">
    <location>
        <begin position="1585"/>
        <end position="1594"/>
    </location>
</feature>